<dbReference type="InParanoid" id="A0A5J5F2Q9"/>
<evidence type="ECO:0000256" key="4">
    <source>
        <dbReference type="ARBA" id="ARBA00022679"/>
    </source>
</evidence>
<gene>
    <name evidence="12" type="ORF">FN846DRAFT_938949</name>
</gene>
<dbReference type="FunCoup" id="A0A5J5F2Q9">
    <property type="interactions" value="361"/>
</dbReference>
<dbReference type="Gene3D" id="3.30.565.10">
    <property type="entry name" value="Histidine kinase-like ATPase, C-terminal domain"/>
    <property type="match status" value="1"/>
</dbReference>
<comment type="caution">
    <text evidence="12">The sequence shown here is derived from an EMBL/GenBank/DDBJ whole genome shotgun (WGS) entry which is preliminary data.</text>
</comment>
<dbReference type="Proteomes" id="UP000326924">
    <property type="component" value="Unassembled WGS sequence"/>
</dbReference>
<evidence type="ECO:0000256" key="9">
    <source>
        <dbReference type="ARBA" id="ARBA00023128"/>
    </source>
</evidence>
<dbReference type="InterPro" id="IPR036784">
    <property type="entry name" value="AK/P_DHK_N_sf"/>
</dbReference>
<comment type="subcellular location">
    <subcellularLocation>
        <location evidence="1 10">Mitochondrion matrix</location>
    </subcellularLocation>
</comment>
<dbReference type="AlphaFoldDB" id="A0A5J5F2Q9"/>
<dbReference type="InterPro" id="IPR003594">
    <property type="entry name" value="HATPase_dom"/>
</dbReference>
<keyword evidence="3" id="KW-0597">Phosphoprotein</keyword>
<dbReference type="EMBL" id="VXIS01000045">
    <property type="protein sequence ID" value="KAA8910536.1"/>
    <property type="molecule type" value="Genomic_DNA"/>
</dbReference>
<protein>
    <recommendedName>
        <fullName evidence="10">Protein-serine/threonine kinase</fullName>
        <ecNumber evidence="10">2.7.11.-</ecNumber>
    </recommendedName>
</protein>
<dbReference type="OrthoDB" id="3264224at2759"/>
<dbReference type="GO" id="GO:0005524">
    <property type="term" value="F:ATP binding"/>
    <property type="evidence" value="ECO:0007669"/>
    <property type="project" value="UniProtKB-UniRule"/>
</dbReference>
<keyword evidence="6 10" id="KW-0418">Kinase</keyword>
<keyword evidence="4 10" id="KW-0808">Transferase</keyword>
<keyword evidence="13" id="KW-1185">Reference proteome</keyword>
<dbReference type="InterPro" id="IPR036890">
    <property type="entry name" value="HATPase_C_sf"/>
</dbReference>
<dbReference type="Pfam" id="PF02518">
    <property type="entry name" value="HATPase_c"/>
    <property type="match status" value="1"/>
</dbReference>
<dbReference type="PROSITE" id="PS50109">
    <property type="entry name" value="HIS_KIN"/>
    <property type="match status" value="1"/>
</dbReference>
<evidence type="ECO:0000256" key="8">
    <source>
        <dbReference type="ARBA" id="ARBA00022946"/>
    </source>
</evidence>
<dbReference type="PANTHER" id="PTHR11947">
    <property type="entry name" value="PYRUVATE DEHYDROGENASE KINASE"/>
    <property type="match status" value="1"/>
</dbReference>
<keyword evidence="8" id="KW-0809">Transit peptide</keyword>
<dbReference type="InterPro" id="IPR005467">
    <property type="entry name" value="His_kinase_dom"/>
</dbReference>
<evidence type="ECO:0000256" key="5">
    <source>
        <dbReference type="ARBA" id="ARBA00022741"/>
    </source>
</evidence>
<dbReference type="SMART" id="SM00387">
    <property type="entry name" value="HATPase_c"/>
    <property type="match status" value="1"/>
</dbReference>
<dbReference type="InterPro" id="IPR018955">
    <property type="entry name" value="BCDHK/PDK_N"/>
</dbReference>
<dbReference type="GO" id="GO:0005759">
    <property type="term" value="C:mitochondrial matrix"/>
    <property type="evidence" value="ECO:0007669"/>
    <property type="project" value="UniProtKB-SubCell"/>
</dbReference>
<evidence type="ECO:0000256" key="10">
    <source>
        <dbReference type="RuleBase" id="RU366032"/>
    </source>
</evidence>
<evidence type="ECO:0000256" key="2">
    <source>
        <dbReference type="ARBA" id="ARBA00006155"/>
    </source>
</evidence>
<organism evidence="12 13">
    <name type="scientific">Sphaerosporella brunnea</name>
    <dbReference type="NCBI Taxonomy" id="1250544"/>
    <lineage>
        <taxon>Eukaryota</taxon>
        <taxon>Fungi</taxon>
        <taxon>Dikarya</taxon>
        <taxon>Ascomycota</taxon>
        <taxon>Pezizomycotina</taxon>
        <taxon>Pezizomycetes</taxon>
        <taxon>Pezizales</taxon>
        <taxon>Pyronemataceae</taxon>
        <taxon>Sphaerosporella</taxon>
    </lineage>
</organism>
<feature type="domain" description="Histidine kinase" evidence="11">
    <location>
        <begin position="286"/>
        <end position="422"/>
    </location>
</feature>
<evidence type="ECO:0000256" key="6">
    <source>
        <dbReference type="ARBA" id="ARBA00022777"/>
    </source>
</evidence>
<keyword evidence="7 10" id="KW-0067">ATP-binding</keyword>
<evidence type="ECO:0000256" key="7">
    <source>
        <dbReference type="ARBA" id="ARBA00022840"/>
    </source>
</evidence>
<evidence type="ECO:0000313" key="12">
    <source>
        <dbReference type="EMBL" id="KAA8910536.1"/>
    </source>
</evidence>
<evidence type="ECO:0000256" key="3">
    <source>
        <dbReference type="ARBA" id="ARBA00022553"/>
    </source>
</evidence>
<reference evidence="12 13" key="1">
    <citation type="submission" date="2019-09" db="EMBL/GenBank/DDBJ databases">
        <title>Draft genome of the ectomycorrhizal ascomycete Sphaerosporella brunnea.</title>
        <authorList>
            <consortium name="DOE Joint Genome Institute"/>
            <person name="Benucci G.M."/>
            <person name="Marozzi G."/>
            <person name="Antonielli L."/>
            <person name="Sanchez S."/>
            <person name="Marco P."/>
            <person name="Wang X."/>
            <person name="Falini L.B."/>
            <person name="Barry K."/>
            <person name="Haridas S."/>
            <person name="Lipzen A."/>
            <person name="Labutti K."/>
            <person name="Grigoriev I.V."/>
            <person name="Murat C."/>
            <person name="Martin F."/>
            <person name="Albertini E."/>
            <person name="Donnini D."/>
            <person name="Bonito G."/>
        </authorList>
    </citation>
    <scope>NUCLEOTIDE SEQUENCE [LARGE SCALE GENOMIC DNA]</scope>
    <source>
        <strain evidence="12 13">Sb_GMNB300</strain>
    </source>
</reference>
<dbReference type="SUPFAM" id="SSF69012">
    <property type="entry name" value="alpha-ketoacid dehydrogenase kinase, N-terminal domain"/>
    <property type="match status" value="1"/>
</dbReference>
<sequence>MRISHISAARRLCPRVAAPLRLHRCQSSITTANLPPPLAVPPESLSLSEWSATVEEELIKLASRPLRPLTLADLIRFGRPPLSPKSLLASARFTRENLPVRLSRRILALRNLPFIIVSNPHVSQIFDNYRQSLRAIIASPLHPTTPAEEHKFTETLTDIVKTHSNTIPTLARGFLECRRYTTPAEVTSFLDQHLRERIGTRLMAEQHIALHLASTTSPEEAAAHTAIQDLGGDASTYIGTIDTALQPARLIHSCSSFVGDICELRYGVRPQIVIDGDPDVRFPYIPVHLEYIATELLKNAFRATVEAGATDPVRITIAKDPYSEGISMRVRDRGGGISPDDFPNIWSYSFTTFSNAGDENEDDALGRFNTGVASVGDGSSIAGLGYGLPLSRAYAEYFGGSLQVQSAYGWGTDVYLKLKGVAVDTI</sequence>
<name>A0A5J5F2Q9_9PEZI</name>
<dbReference type="PANTHER" id="PTHR11947:SF20">
    <property type="entry name" value="[3-METHYL-2-OXOBUTANOATE DEHYDROGENASE [LIPOAMIDE]] KINASE, MITOCHONDRIAL"/>
    <property type="match status" value="1"/>
</dbReference>
<dbReference type="GO" id="GO:0010906">
    <property type="term" value="P:regulation of glucose metabolic process"/>
    <property type="evidence" value="ECO:0007669"/>
    <property type="project" value="TreeGrafter"/>
</dbReference>
<dbReference type="InterPro" id="IPR004358">
    <property type="entry name" value="Sig_transdc_His_kin-like_C"/>
</dbReference>
<evidence type="ECO:0000313" key="13">
    <source>
        <dbReference type="Proteomes" id="UP000326924"/>
    </source>
</evidence>
<dbReference type="Gene3D" id="1.20.140.20">
    <property type="entry name" value="Alpha-ketoacid/pyruvate dehydrogenase kinase, N-terminal domain"/>
    <property type="match status" value="1"/>
</dbReference>
<comment type="similarity">
    <text evidence="2 10">Belongs to the PDK/BCKDK protein kinase family.</text>
</comment>
<keyword evidence="9 10" id="KW-0496">Mitochondrion</keyword>
<proteinExistence type="inferred from homology"/>
<accession>A0A5J5F2Q9</accession>
<dbReference type="PRINTS" id="PR00344">
    <property type="entry name" value="BCTRLSENSOR"/>
</dbReference>
<evidence type="ECO:0000259" key="11">
    <source>
        <dbReference type="PROSITE" id="PS50109"/>
    </source>
</evidence>
<keyword evidence="5 10" id="KW-0547">Nucleotide-binding</keyword>
<dbReference type="Pfam" id="PF10436">
    <property type="entry name" value="BCDHK_Adom3"/>
    <property type="match status" value="1"/>
</dbReference>
<dbReference type="InterPro" id="IPR039028">
    <property type="entry name" value="BCKD/PDK"/>
</dbReference>
<evidence type="ECO:0000256" key="1">
    <source>
        <dbReference type="ARBA" id="ARBA00004305"/>
    </source>
</evidence>
<dbReference type="EC" id="2.7.11.-" evidence="10"/>
<dbReference type="GO" id="GO:0004740">
    <property type="term" value="F:pyruvate dehydrogenase (acetyl-transferring) kinase activity"/>
    <property type="evidence" value="ECO:0007669"/>
    <property type="project" value="TreeGrafter"/>
</dbReference>
<dbReference type="SUPFAM" id="SSF55874">
    <property type="entry name" value="ATPase domain of HSP90 chaperone/DNA topoisomerase II/histidine kinase"/>
    <property type="match status" value="1"/>
</dbReference>